<feature type="compositionally biased region" description="Basic and acidic residues" evidence="2">
    <location>
        <begin position="1352"/>
        <end position="1361"/>
    </location>
</feature>
<keyword evidence="3" id="KW-0472">Membrane</keyword>
<dbReference type="Proteomes" id="UP000186817">
    <property type="component" value="Unassembled WGS sequence"/>
</dbReference>
<dbReference type="PANTHER" id="PTHR10728:SF40">
    <property type="entry name" value="PATATIN FAMILY PROTEIN"/>
    <property type="match status" value="1"/>
</dbReference>
<feature type="transmembrane region" description="Helical" evidence="3">
    <location>
        <begin position="2026"/>
        <end position="2048"/>
    </location>
</feature>
<gene>
    <name evidence="6" type="ORF">AK812_SmicGene37324</name>
</gene>
<feature type="transmembrane region" description="Helical" evidence="3">
    <location>
        <begin position="2319"/>
        <end position="2337"/>
    </location>
</feature>
<reference evidence="6 7" key="1">
    <citation type="submission" date="2016-02" db="EMBL/GenBank/DDBJ databases">
        <title>Genome analysis of coral dinoflagellate symbionts highlights evolutionary adaptations to a symbiotic lifestyle.</title>
        <authorList>
            <person name="Aranda M."/>
            <person name="Li Y."/>
            <person name="Liew Y.J."/>
            <person name="Baumgarten S."/>
            <person name="Simakov O."/>
            <person name="Wilson M."/>
            <person name="Piel J."/>
            <person name="Ashoor H."/>
            <person name="Bougouffa S."/>
            <person name="Bajic V.B."/>
            <person name="Ryu T."/>
            <person name="Ravasi T."/>
            <person name="Bayer T."/>
            <person name="Micklem G."/>
            <person name="Kim H."/>
            <person name="Bhak J."/>
            <person name="Lajeunesse T.C."/>
            <person name="Voolstra C.R."/>
        </authorList>
    </citation>
    <scope>NUCLEOTIDE SEQUENCE [LARGE SCALE GENOMIC DNA]</scope>
    <source>
        <strain evidence="6 7">CCMP2467</strain>
    </source>
</reference>
<feature type="transmembrane region" description="Helical" evidence="3">
    <location>
        <begin position="2130"/>
        <end position="2151"/>
    </location>
</feature>
<dbReference type="GO" id="GO:0047498">
    <property type="term" value="F:calcium-dependent phospholipase A2 activity"/>
    <property type="evidence" value="ECO:0007669"/>
    <property type="project" value="TreeGrafter"/>
</dbReference>
<keyword evidence="4" id="KW-0732">Signal</keyword>
<feature type="transmembrane region" description="Helical" evidence="3">
    <location>
        <begin position="2236"/>
        <end position="2256"/>
    </location>
</feature>
<organism evidence="6 7">
    <name type="scientific">Symbiodinium microadriaticum</name>
    <name type="common">Dinoflagellate</name>
    <name type="synonym">Zooxanthella microadriatica</name>
    <dbReference type="NCBI Taxonomy" id="2951"/>
    <lineage>
        <taxon>Eukaryota</taxon>
        <taxon>Sar</taxon>
        <taxon>Alveolata</taxon>
        <taxon>Dinophyceae</taxon>
        <taxon>Suessiales</taxon>
        <taxon>Symbiodiniaceae</taxon>
        <taxon>Symbiodinium</taxon>
    </lineage>
</organism>
<dbReference type="InterPro" id="IPR002641">
    <property type="entry name" value="PNPLA_dom"/>
</dbReference>
<evidence type="ECO:0000256" key="4">
    <source>
        <dbReference type="SAM" id="SignalP"/>
    </source>
</evidence>
<keyword evidence="1" id="KW-0443">Lipid metabolism</keyword>
<feature type="region of interest" description="Disordered" evidence="2">
    <location>
        <begin position="1742"/>
        <end position="1784"/>
    </location>
</feature>
<evidence type="ECO:0000313" key="7">
    <source>
        <dbReference type="Proteomes" id="UP000186817"/>
    </source>
</evidence>
<accession>A0A1Q9CGK2</accession>
<proteinExistence type="predicted"/>
<feature type="transmembrane region" description="Helical" evidence="3">
    <location>
        <begin position="2088"/>
        <end position="2109"/>
    </location>
</feature>
<dbReference type="InterPro" id="IPR016035">
    <property type="entry name" value="Acyl_Trfase/lysoPLipase"/>
</dbReference>
<feature type="region of interest" description="Disordered" evidence="2">
    <location>
        <begin position="2734"/>
        <end position="2753"/>
    </location>
</feature>
<dbReference type="GO" id="GO:0005509">
    <property type="term" value="F:calcium ion binding"/>
    <property type="evidence" value="ECO:0007669"/>
    <property type="project" value="TreeGrafter"/>
</dbReference>
<keyword evidence="7" id="KW-1185">Reference proteome</keyword>
<evidence type="ECO:0000256" key="1">
    <source>
        <dbReference type="ARBA" id="ARBA00023098"/>
    </source>
</evidence>
<feature type="signal peptide" evidence="4">
    <location>
        <begin position="1"/>
        <end position="41"/>
    </location>
</feature>
<feature type="transmembrane region" description="Helical" evidence="3">
    <location>
        <begin position="1500"/>
        <end position="1520"/>
    </location>
</feature>
<feature type="non-terminal residue" evidence="6">
    <location>
        <position position="2833"/>
    </location>
</feature>
<feature type="region of interest" description="Disordered" evidence="2">
    <location>
        <begin position="1701"/>
        <end position="1720"/>
    </location>
</feature>
<keyword evidence="3" id="KW-0812">Transmembrane</keyword>
<dbReference type="SUPFAM" id="SSF52151">
    <property type="entry name" value="FabD/lysophospholipase-like"/>
    <property type="match status" value="1"/>
</dbReference>
<evidence type="ECO:0000256" key="3">
    <source>
        <dbReference type="SAM" id="Phobius"/>
    </source>
</evidence>
<feature type="region of interest" description="Disordered" evidence="2">
    <location>
        <begin position="2813"/>
        <end position="2833"/>
    </location>
</feature>
<dbReference type="GO" id="GO:0005544">
    <property type="term" value="F:calcium-dependent phospholipid binding"/>
    <property type="evidence" value="ECO:0007669"/>
    <property type="project" value="TreeGrafter"/>
</dbReference>
<evidence type="ECO:0000259" key="5">
    <source>
        <dbReference type="Pfam" id="PF01734"/>
    </source>
</evidence>
<dbReference type="GO" id="GO:0005829">
    <property type="term" value="C:cytosol"/>
    <property type="evidence" value="ECO:0007669"/>
    <property type="project" value="TreeGrafter"/>
</dbReference>
<feature type="region of interest" description="Disordered" evidence="2">
    <location>
        <begin position="1341"/>
        <end position="1361"/>
    </location>
</feature>
<dbReference type="GO" id="GO:0046475">
    <property type="term" value="P:glycerophospholipid catabolic process"/>
    <property type="evidence" value="ECO:0007669"/>
    <property type="project" value="TreeGrafter"/>
</dbReference>
<feature type="chain" id="PRO_5010286993" description="PNPLA domain-containing protein" evidence="4">
    <location>
        <begin position="42"/>
        <end position="2833"/>
    </location>
</feature>
<comment type="caution">
    <text evidence="6">The sequence shown here is derived from an EMBL/GenBank/DDBJ whole genome shotgun (WGS) entry which is preliminary data.</text>
</comment>
<evidence type="ECO:0000313" key="6">
    <source>
        <dbReference type="EMBL" id="OLP82049.1"/>
    </source>
</evidence>
<feature type="transmembrane region" description="Helical" evidence="3">
    <location>
        <begin position="2528"/>
        <end position="2555"/>
    </location>
</feature>
<feature type="transmembrane region" description="Helical" evidence="3">
    <location>
        <begin position="2491"/>
        <end position="2508"/>
    </location>
</feature>
<protein>
    <recommendedName>
        <fullName evidence="5">PNPLA domain-containing protein</fullName>
    </recommendedName>
</protein>
<name>A0A1Q9CGK2_SYMMI</name>
<feature type="compositionally biased region" description="Low complexity" evidence="2">
    <location>
        <begin position="2739"/>
        <end position="2752"/>
    </location>
</feature>
<dbReference type="OrthoDB" id="441209at2759"/>
<evidence type="ECO:0000256" key="2">
    <source>
        <dbReference type="SAM" id="MobiDB-lite"/>
    </source>
</evidence>
<feature type="compositionally biased region" description="Basic and acidic residues" evidence="2">
    <location>
        <begin position="1750"/>
        <end position="1759"/>
    </location>
</feature>
<sequence>MGDHERLSGKKQRRKVLVAPSWWRLRLALALQAAAVPVGWTQDYAEAAAGEMVATAWLSAGEFLASIFGAEEMLQRGGAAVAAQKAVAKSSGASDHFGLAPWAADANDAKPPVLAGTPASAQGVLPDEDFDVKGLTWLLNFLEDVEDIGECSEEEVAMVLQAKKGSRQLGCAVAVLQLLHAAARVRRMVASYARGLVLDVLAKPSDLVSSALRSPSVALYAAKVIRQMGLRPSCDNGNQKGGTCGDIDLCRIGAFALKPEGAHLGWFPLDGRRLPNLSNDLPVHFAPLQRSEDSLKWSLDLDFQRNQNQLNNEYLEICGAVGTVASSSRATKDEFDQAFGRAVLACIVSRVLLNRQVAVAEGLEVLRDWVSENLDTEKAARNRSMLANRMFSGLLPHLQEVTEEADSTNVNPRKFRKFLEQLAHHLALLVLGAGTQLEHVLTNPGEAQRSYWPTMPDSEEAAVVGAMGYVGWCPKIAEFKLPELKVALPDRDDKYGATFTAYTVVISGFLSARPMQKGICPAPGCGAPIGGEHHQNVQGVRTINEDQTVVNQFKRQLNMRGLKAMRLVLRSLMQECEKSGRLVIACELELGAATPCSRLELDDHGYGSSYVMWDAAKELYQLICEDWKALLSRTKLPPREPVAQLGAWLHVTLMSCPNVGRVLSDETARADFEYNFQAGLDAALLAVAGKSSVKSHMMTWSPFLVRAVSETWFEGTLKVNVGIGRVVLSALHLLPPNILLRLVRSNRRSRMIRDRKKMDVGTDYTAAACMALGEKAWRELGDNWEKSLYETVAPGLTWSVPAMQRKSQGNENADSRPVLSVMLKAPHSAQGSSGFAGLACGEEARQLTNSEAIARLPEHQRAHAEESLNEFCRCFNLAFPLVERLFECEANPFLQQGKVNLTPETPVIFSLPYVAPSGETEASTLCTVQLANVLQTAQNDLVEVSAATEPKVVASLLASLDQLEEALTQHFRGAVRIQVQLRHYRFGGELKDSGRLAILRQRLPQQPLPFGMVEELRRELERRGDADEATELLRALVEVFLLVLSAKLAVLQLRGEAKQIIVHAETPLAELVDASADGAYMELVASNHAGDSLAAVALAYQVLLRKEVMQHLAEDKKGGALLLCCSPHSLLLPERTGRHSANSVADAARKFSHARAACPGASGASSSLRPCRICDGVGGVAAGALREKQGVRRAAEQQSPALLVFCKVLHDLLAEQHLGKNWDLALPERNPMHLSAKAYCRPLASRWEVQCKPRFRSSLKEFLEFAAGVALSPGEPPPDCFPESLELRHALAVYRSLAAARLLPALPTGVAKDGYTHGMSCAQSALLSHYPPFALKPQLRSQDSIGQSAEHPSPEDHGDSQELCDHRRVAGAGGLCHGPFTFPGCAKACRWSATGLLMQLFLVQARCPQRGAMLRLHSAARASLCLCCRQTQKLSSVLWSRPFSVSNDSDVSMQQKVLFTAKTPEKPAEDTKKAIRHATMLMAGGMGSAFMGMAPFASPNFFMIGLLAAMVQVHFGYGYMQRIYWTQRRRYVLKMERTEDASGVVTVTVNCDAGVTRKLKLADEAPTGSKPSLKDIIEKGGTFMFIDKKAGEIHDPEMLDTLLQSDRGIREEEVTAEPVMEETKEQSLRIVQQFKDLTREHLDKIPEQDNKSSPQEGLRQLERTAQIVGSGCMVGGLLIWALGDWSAQAAIRAASENYKPQATLSPEGSDPPQMHGAASNSANWAPALGVAAAATAVAANRRQSRLGRRAVGERSEAARQPKTSRSAVTEKLVTSIDPSAGPQGTYQVGIDFKNWLQSAEEELEVDGLRVEGHIPAWLRGHLATVDPRKYAAAFEPANLQPLRLPASRSGVNMLSETTDEEDLEDSSPGIQGRCLEETDVLEQEEEVLRPRRERGVPGAGQILSSERERGLEDFAVAFGGGGVRSGAFCTGALWALAEVGRLRHVTHLSSVSGGSIAASGFASFLVGRQPEDGKDAAATDTWYREVVAEFIERSQRNAGYLVSFNNLWKAPEDDSSSVPRILDLPLMALVVLGVLVAAPVIFCVFYVVPVSLLIEAYWGGTLRHCFCIPPSTKRKCSVADLIQLSGAVSGYVIGCFVLALVVLAFVYKCTHLEGRRPTRRYLYWRSCVNLSSRWLVMLLLILATVLLVYTAEWWDYGELRASDGANVCLDYWRQVNRTQGDGLCSGVWPKAAHWPGQQHLHDFRLDTIERIEEVLPFYFNSSAVEGDPNFGEERRVPFILLFFLITVLFGLVALSFKALGWGGVLRVFLVVLLPLWFIWPTTFLLQWRIFGPVTHQPLFTPLFGTEIFGQYSDKAWNCFTGLFLTLAIVALPGFNFFHRFVHIYFRVSLQRAFYCGGKDVPTQKVAKCPWSPILLFGATLNEYQRPQDEEPHCLFSLSQHAMGCERTKYLRSPQWMTLSKCMTLSCAAIDGFVLTQINKWHTRILMAMLNLTQGDWLRFDMGQNWHSLSKRYPSLLEQPHLASLIDRLPEILTLSCIYLFCLIFNLNSSYRVGQNEVEACTPFWIFRFLASAFIGVFIGGLSFFGHVRCFAWLLASPVIRQIHMFLMHHECMENPPMYLYLTDGGPVEDLGLVQLLRRRRRWVLSFDVGDDPACELIDLRAAIALARKERICSFYLAEDPRRDLEEVIDEFAKGREHFLHLGVLYTGAMGEKREIGEIFHVRMRLLDPPTGVAVQPLVQAEEVTSQRTVLSAARQMVHLCPPHADLELSAPMTAGQDYTSSQTSGSSDSTPTQKRAELGGICCECCHDWAHGGACGAFPNTHTVNQFFTPKVWANFCRLGREMAAPAIEALTKAQAPPQMPPPRAAAPVPERG</sequence>
<dbReference type="Pfam" id="PF01734">
    <property type="entry name" value="Patatin"/>
    <property type="match status" value="1"/>
</dbReference>
<dbReference type="Gene3D" id="3.40.1090.10">
    <property type="entry name" value="Cytosolic phospholipase A2 catalytic domain"/>
    <property type="match status" value="1"/>
</dbReference>
<feature type="transmembrane region" description="Helical" evidence="3">
    <location>
        <begin position="2263"/>
        <end position="2279"/>
    </location>
</feature>
<dbReference type="EMBL" id="LSRX01001227">
    <property type="protein sequence ID" value="OLP82049.1"/>
    <property type="molecule type" value="Genomic_DNA"/>
</dbReference>
<dbReference type="PANTHER" id="PTHR10728">
    <property type="entry name" value="CYTOSOLIC PHOSPHOLIPASE A2"/>
    <property type="match status" value="1"/>
</dbReference>
<keyword evidence="3" id="KW-1133">Transmembrane helix</keyword>
<feature type="domain" description="PNPLA" evidence="5">
    <location>
        <begin position="1917"/>
        <end position="1969"/>
    </location>
</feature>